<evidence type="ECO:0000313" key="3">
    <source>
        <dbReference type="Proteomes" id="UP000295293"/>
    </source>
</evidence>
<evidence type="ECO:0000313" key="2">
    <source>
        <dbReference type="EMBL" id="TDR47789.1"/>
    </source>
</evidence>
<reference evidence="2 3" key="1">
    <citation type="submission" date="2019-03" db="EMBL/GenBank/DDBJ databases">
        <title>Genomic Encyclopedia of Type Strains, Phase IV (KMG-IV): sequencing the most valuable type-strain genomes for metagenomic binning, comparative biology and taxonomic classification.</title>
        <authorList>
            <person name="Goeker M."/>
        </authorList>
    </citation>
    <scope>NUCLEOTIDE SEQUENCE [LARGE SCALE GENOMIC DNA]</scope>
    <source>
        <strain evidence="2 3">DSM 21667</strain>
    </source>
</reference>
<feature type="signal peptide" evidence="1">
    <location>
        <begin position="1"/>
        <end position="22"/>
    </location>
</feature>
<dbReference type="RefSeq" id="WP_133817497.1">
    <property type="nucleotide sequence ID" value="NZ_SNZH01000002.1"/>
</dbReference>
<proteinExistence type="predicted"/>
<evidence type="ECO:0008006" key="4">
    <source>
        <dbReference type="Google" id="ProtNLM"/>
    </source>
</evidence>
<name>A0A4R6Z854_9GAMM</name>
<comment type="caution">
    <text evidence="2">The sequence shown here is derived from an EMBL/GenBank/DDBJ whole genome shotgun (WGS) entry which is preliminary data.</text>
</comment>
<evidence type="ECO:0000256" key="1">
    <source>
        <dbReference type="SAM" id="SignalP"/>
    </source>
</evidence>
<sequence length="246" mass="27080">MKRIVRLLAAAATCLLMTACVSAPKRQAFNAEVSGNPKTLQVLPLRHSQIDLFIVNNPGYNFGLIGLAIAEGNRKPKAEWLRSQVRQREFDHLAVFRSALEQAMAERGYTLQFSEPMAEAESAKTRREAWGTRKQYVTAAASADAQLDINFGFIGYAAAGSSDSAPYRPSVVLTARLVSADGKRVLFEDQIVYNSVFPLVQNAVTLNPDERFRYPDFDDLKAAGPVVVEGLDIAFRAVATELARQL</sequence>
<dbReference type="Proteomes" id="UP000295293">
    <property type="component" value="Unassembled WGS sequence"/>
</dbReference>
<keyword evidence="3" id="KW-1185">Reference proteome</keyword>
<dbReference type="OrthoDB" id="5953005at2"/>
<gene>
    <name evidence="2" type="ORF">DFR29_102451</name>
</gene>
<dbReference type="AlphaFoldDB" id="A0A4R6Z854"/>
<keyword evidence="1" id="KW-0732">Signal</keyword>
<organism evidence="2 3">
    <name type="scientific">Tahibacter aquaticus</name>
    <dbReference type="NCBI Taxonomy" id="520092"/>
    <lineage>
        <taxon>Bacteria</taxon>
        <taxon>Pseudomonadati</taxon>
        <taxon>Pseudomonadota</taxon>
        <taxon>Gammaproteobacteria</taxon>
        <taxon>Lysobacterales</taxon>
        <taxon>Rhodanobacteraceae</taxon>
        <taxon>Tahibacter</taxon>
    </lineage>
</organism>
<protein>
    <recommendedName>
        <fullName evidence="4">Lipoprotein</fullName>
    </recommendedName>
</protein>
<feature type="chain" id="PRO_5020305283" description="Lipoprotein" evidence="1">
    <location>
        <begin position="23"/>
        <end position="246"/>
    </location>
</feature>
<accession>A0A4R6Z854</accession>
<dbReference type="EMBL" id="SNZH01000002">
    <property type="protein sequence ID" value="TDR47789.1"/>
    <property type="molecule type" value="Genomic_DNA"/>
</dbReference>
<dbReference type="PROSITE" id="PS51257">
    <property type="entry name" value="PROKAR_LIPOPROTEIN"/>
    <property type="match status" value="1"/>
</dbReference>